<organism evidence="2 3">
    <name type="scientific">Rhizophlyctis rosea</name>
    <dbReference type="NCBI Taxonomy" id="64517"/>
    <lineage>
        <taxon>Eukaryota</taxon>
        <taxon>Fungi</taxon>
        <taxon>Fungi incertae sedis</taxon>
        <taxon>Chytridiomycota</taxon>
        <taxon>Chytridiomycota incertae sedis</taxon>
        <taxon>Chytridiomycetes</taxon>
        <taxon>Rhizophlyctidales</taxon>
        <taxon>Rhizophlyctidaceae</taxon>
        <taxon>Rhizophlyctis</taxon>
    </lineage>
</organism>
<feature type="compositionally biased region" description="Basic and acidic residues" evidence="1">
    <location>
        <begin position="11"/>
        <end position="26"/>
    </location>
</feature>
<feature type="compositionally biased region" description="Polar residues" evidence="1">
    <location>
        <begin position="28"/>
        <end position="40"/>
    </location>
</feature>
<feature type="region of interest" description="Disordered" evidence="1">
    <location>
        <begin position="1"/>
        <end position="44"/>
    </location>
</feature>
<evidence type="ECO:0000313" key="2">
    <source>
        <dbReference type="EMBL" id="KAJ3045610.1"/>
    </source>
</evidence>
<comment type="caution">
    <text evidence="2">The sequence shown here is derived from an EMBL/GenBank/DDBJ whole genome shotgun (WGS) entry which is preliminary data.</text>
</comment>
<dbReference type="Proteomes" id="UP001212841">
    <property type="component" value="Unassembled WGS sequence"/>
</dbReference>
<gene>
    <name evidence="2" type="ORF">HK097_001177</name>
</gene>
<evidence type="ECO:0000313" key="3">
    <source>
        <dbReference type="Proteomes" id="UP001212841"/>
    </source>
</evidence>
<name>A0AAD5S722_9FUNG</name>
<evidence type="ECO:0008006" key="4">
    <source>
        <dbReference type="Google" id="ProtNLM"/>
    </source>
</evidence>
<feature type="non-terminal residue" evidence="2">
    <location>
        <position position="126"/>
    </location>
</feature>
<dbReference type="AlphaFoldDB" id="A0AAD5S722"/>
<evidence type="ECO:0000256" key="1">
    <source>
        <dbReference type="SAM" id="MobiDB-lite"/>
    </source>
</evidence>
<protein>
    <recommendedName>
        <fullName evidence="4">F-box domain-containing protein</fullName>
    </recommendedName>
</protein>
<dbReference type="EMBL" id="JADGJD010001224">
    <property type="protein sequence ID" value="KAJ3045610.1"/>
    <property type="molecule type" value="Genomic_DNA"/>
</dbReference>
<keyword evidence="3" id="KW-1185">Reference proteome</keyword>
<reference evidence="2" key="1">
    <citation type="submission" date="2020-05" db="EMBL/GenBank/DDBJ databases">
        <title>Phylogenomic resolution of chytrid fungi.</title>
        <authorList>
            <person name="Stajich J.E."/>
            <person name="Amses K."/>
            <person name="Simmons R."/>
            <person name="Seto K."/>
            <person name="Myers J."/>
            <person name="Bonds A."/>
            <person name="Quandt C.A."/>
            <person name="Barry K."/>
            <person name="Liu P."/>
            <person name="Grigoriev I."/>
            <person name="Longcore J.E."/>
            <person name="James T.Y."/>
        </authorList>
    </citation>
    <scope>NUCLEOTIDE SEQUENCE</scope>
    <source>
        <strain evidence="2">JEL0318</strain>
    </source>
</reference>
<accession>A0AAD5S722</accession>
<proteinExistence type="predicted"/>
<sequence length="126" mass="14474">MLASRAATARILKDPERPRKQRKPDTKLTAQRPPQNTSRMSPHLPDELLAEVFTWLQPYTDGPGDAKWREGSAYSLEKWSSTLTTTPQTIHHYPHHTIDFLQPYDSTPQYHCSITAIPLRRGRKKG</sequence>